<dbReference type="GO" id="GO:0004674">
    <property type="term" value="F:protein serine/threonine kinase activity"/>
    <property type="evidence" value="ECO:0007669"/>
    <property type="project" value="UniProtKB-KW"/>
</dbReference>
<evidence type="ECO:0000313" key="10">
    <source>
        <dbReference type="EMBL" id="QWV59589.1"/>
    </source>
</evidence>
<evidence type="ECO:0000256" key="4">
    <source>
        <dbReference type="ARBA" id="ARBA00022741"/>
    </source>
</evidence>
<dbReference type="PROSITE" id="PS00108">
    <property type="entry name" value="PROTEIN_KINASE_ST"/>
    <property type="match status" value="1"/>
</dbReference>
<proteinExistence type="predicted"/>
<keyword evidence="4" id="KW-0547">Nucleotide-binding</keyword>
<keyword evidence="6" id="KW-0067">ATP-binding</keyword>
<comment type="catalytic activity">
    <reaction evidence="8">
        <text>L-seryl-[protein] + ATP = O-phospho-L-seryl-[protein] + ADP + H(+)</text>
        <dbReference type="Rhea" id="RHEA:17989"/>
        <dbReference type="Rhea" id="RHEA-COMP:9863"/>
        <dbReference type="Rhea" id="RHEA-COMP:11604"/>
        <dbReference type="ChEBI" id="CHEBI:15378"/>
        <dbReference type="ChEBI" id="CHEBI:29999"/>
        <dbReference type="ChEBI" id="CHEBI:30616"/>
        <dbReference type="ChEBI" id="CHEBI:83421"/>
        <dbReference type="ChEBI" id="CHEBI:456216"/>
        <dbReference type="EC" id="2.7.11.1"/>
    </reaction>
</comment>
<comment type="catalytic activity">
    <reaction evidence="7">
        <text>L-threonyl-[protein] + ATP = O-phospho-L-threonyl-[protein] + ADP + H(+)</text>
        <dbReference type="Rhea" id="RHEA:46608"/>
        <dbReference type="Rhea" id="RHEA-COMP:11060"/>
        <dbReference type="Rhea" id="RHEA-COMP:11605"/>
        <dbReference type="ChEBI" id="CHEBI:15378"/>
        <dbReference type="ChEBI" id="CHEBI:30013"/>
        <dbReference type="ChEBI" id="CHEBI:30616"/>
        <dbReference type="ChEBI" id="CHEBI:61977"/>
        <dbReference type="ChEBI" id="CHEBI:456216"/>
        <dbReference type="EC" id="2.7.11.1"/>
    </reaction>
</comment>
<dbReference type="SUPFAM" id="SSF56112">
    <property type="entry name" value="Protein kinase-like (PK-like)"/>
    <property type="match status" value="1"/>
</dbReference>
<evidence type="ECO:0000256" key="5">
    <source>
        <dbReference type="ARBA" id="ARBA00022777"/>
    </source>
</evidence>
<protein>
    <recommendedName>
        <fullName evidence="1">non-specific serine/threonine protein kinase</fullName>
        <ecNumber evidence="1">2.7.11.1</ecNumber>
    </recommendedName>
</protein>
<keyword evidence="5 10" id="KW-0418">Kinase</keyword>
<evidence type="ECO:0000256" key="8">
    <source>
        <dbReference type="ARBA" id="ARBA00048679"/>
    </source>
</evidence>
<name>A0A8F2PSM1_9ABAC</name>
<reference evidence="10" key="1">
    <citation type="submission" date="2021-06" db="EMBL/GenBank/DDBJ databases">
        <authorList>
            <person name="Xiao Q."/>
            <person name="Zhang X.X."/>
            <person name="Tang M.J."/>
        </authorList>
    </citation>
    <scope>NUCLEOTIDE SEQUENCE</scope>
    <source>
        <strain evidence="10">QF4</strain>
    </source>
</reference>
<evidence type="ECO:0000256" key="6">
    <source>
        <dbReference type="ARBA" id="ARBA00022840"/>
    </source>
</evidence>
<evidence type="ECO:0000256" key="2">
    <source>
        <dbReference type="ARBA" id="ARBA00022527"/>
    </source>
</evidence>
<dbReference type="Gene3D" id="1.10.510.10">
    <property type="entry name" value="Transferase(Phosphotransferase) domain 1"/>
    <property type="match status" value="1"/>
</dbReference>
<evidence type="ECO:0000256" key="1">
    <source>
        <dbReference type="ARBA" id="ARBA00012513"/>
    </source>
</evidence>
<dbReference type="EMBL" id="MZ394738">
    <property type="protein sequence ID" value="QWV59589.1"/>
    <property type="molecule type" value="Genomic_DNA"/>
</dbReference>
<feature type="domain" description="Protein kinase" evidence="9">
    <location>
        <begin position="17"/>
        <end position="263"/>
    </location>
</feature>
<dbReference type="Pfam" id="PF00069">
    <property type="entry name" value="Pkinase"/>
    <property type="match status" value="1"/>
</dbReference>
<evidence type="ECO:0000259" key="9">
    <source>
        <dbReference type="PROSITE" id="PS50011"/>
    </source>
</evidence>
<keyword evidence="3" id="KW-0808">Transferase</keyword>
<organism evidence="10">
    <name type="scientific">Ectropis obliqua nucleopolyhedrovirus</name>
    <dbReference type="NCBI Taxonomy" id="59376"/>
    <lineage>
        <taxon>Viruses</taxon>
        <taxon>Viruses incertae sedis</taxon>
        <taxon>Naldaviricetes</taxon>
        <taxon>Lefavirales</taxon>
        <taxon>Baculoviridae</taxon>
        <taxon>Alphabaculovirus</taxon>
        <taxon>Alphabaculovirus ecobliquae</taxon>
    </lineage>
</organism>
<dbReference type="SMART" id="SM00220">
    <property type="entry name" value="S_TKc"/>
    <property type="match status" value="1"/>
</dbReference>
<sequence length="265" mass="31732">MDMFSSEFNDFCKHFVREKSFKVIDGKFGSVSLYKHKPTQKNFIVKYIKTKQFNAIEPYVHYLMKGNKHFVNLYYSFNWLRGHLLIMDYVKEGDLFDFCQKRKVTEIECKHIVKQIVEALNALHMYKLVHNDIKLENVLCDDRMHVTLCDYGMCQHIGVESIYDGTVDYFSPEKIKGANYDAHFDWWAVAILIYELLTHHNHPFKIDNDEELTVAKLEKRQFRNINFDRIMSTQVKSLLQSMLTFKLMYRLKTYKEIINHSFFIM</sequence>
<evidence type="ECO:0000256" key="7">
    <source>
        <dbReference type="ARBA" id="ARBA00047899"/>
    </source>
</evidence>
<dbReference type="PANTHER" id="PTHR24356">
    <property type="entry name" value="SERINE/THREONINE-PROTEIN KINASE"/>
    <property type="match status" value="1"/>
</dbReference>
<evidence type="ECO:0000256" key="3">
    <source>
        <dbReference type="ARBA" id="ARBA00022679"/>
    </source>
</evidence>
<dbReference type="InterPro" id="IPR008271">
    <property type="entry name" value="Ser/Thr_kinase_AS"/>
</dbReference>
<dbReference type="GO" id="GO:0005524">
    <property type="term" value="F:ATP binding"/>
    <property type="evidence" value="ECO:0007669"/>
    <property type="project" value="UniProtKB-KW"/>
</dbReference>
<dbReference type="InterPro" id="IPR000719">
    <property type="entry name" value="Prot_kinase_dom"/>
</dbReference>
<dbReference type="InterPro" id="IPR011009">
    <property type="entry name" value="Kinase-like_dom_sf"/>
</dbReference>
<dbReference type="EC" id="2.7.11.1" evidence="1"/>
<dbReference type="Gene3D" id="3.30.200.20">
    <property type="entry name" value="Phosphorylase Kinase, domain 1"/>
    <property type="match status" value="1"/>
</dbReference>
<keyword evidence="2" id="KW-0723">Serine/threonine-protein kinase</keyword>
<accession>A0A8F2PSM1</accession>
<dbReference type="InterPro" id="IPR050236">
    <property type="entry name" value="Ser_Thr_kinase_AGC"/>
</dbReference>
<dbReference type="PROSITE" id="PS50011">
    <property type="entry name" value="PROTEIN_KINASE_DOM"/>
    <property type="match status" value="1"/>
</dbReference>
<gene>
    <name evidence="10" type="ORF">QF4000003</name>
</gene>